<sequence length="90" mass="10310">MGIDLLGSSPNDLFNFCNKKISLKTMLMLAKQPINIVEYMHSRGLLHRRDVKAENILMGLDHNENKISNTSKNFCIISRHISKTRNGNRL</sequence>
<keyword evidence="3" id="KW-0418">Kinase</keyword>
<dbReference type="STRING" id="3880.G7L2X7"/>
<dbReference type="GO" id="GO:0005524">
    <property type="term" value="F:ATP binding"/>
    <property type="evidence" value="ECO:0007669"/>
    <property type="project" value="InterPro"/>
</dbReference>
<organism evidence="3 5">
    <name type="scientific">Medicago truncatula</name>
    <name type="common">Barrel medic</name>
    <name type="synonym">Medicago tribuloides</name>
    <dbReference type="NCBI Taxonomy" id="3880"/>
    <lineage>
        <taxon>Eukaryota</taxon>
        <taxon>Viridiplantae</taxon>
        <taxon>Streptophyta</taxon>
        <taxon>Embryophyta</taxon>
        <taxon>Tracheophyta</taxon>
        <taxon>Spermatophyta</taxon>
        <taxon>Magnoliopsida</taxon>
        <taxon>eudicotyledons</taxon>
        <taxon>Gunneridae</taxon>
        <taxon>Pentapetalae</taxon>
        <taxon>rosids</taxon>
        <taxon>fabids</taxon>
        <taxon>Fabales</taxon>
        <taxon>Fabaceae</taxon>
        <taxon>Papilionoideae</taxon>
        <taxon>50 kb inversion clade</taxon>
        <taxon>NPAAA clade</taxon>
        <taxon>Hologalegina</taxon>
        <taxon>IRL clade</taxon>
        <taxon>Trifolieae</taxon>
        <taxon>Medicago</taxon>
    </lineage>
</organism>
<reference evidence="4" key="3">
    <citation type="submission" date="2015-04" db="UniProtKB">
        <authorList>
            <consortium name="EnsemblPlants"/>
        </authorList>
    </citation>
    <scope>IDENTIFICATION</scope>
    <source>
        <strain evidence="4">cv. Jemalong A17</strain>
    </source>
</reference>
<dbReference type="HOGENOM" id="CLU_2444241_0_0_1"/>
<dbReference type="PROSITE" id="PS50011">
    <property type="entry name" value="PROTEIN_KINASE_DOM"/>
    <property type="match status" value="1"/>
</dbReference>
<evidence type="ECO:0000259" key="2">
    <source>
        <dbReference type="PROSITE" id="PS50011"/>
    </source>
</evidence>
<accession>G7L2X7</accession>
<proteinExistence type="inferred from homology"/>
<dbReference type="InterPro" id="IPR000719">
    <property type="entry name" value="Prot_kinase_dom"/>
</dbReference>
<evidence type="ECO:0000313" key="5">
    <source>
        <dbReference type="Proteomes" id="UP000002051"/>
    </source>
</evidence>
<dbReference type="SUPFAM" id="SSF56112">
    <property type="entry name" value="Protein kinase-like (PK-like)"/>
    <property type="match status" value="1"/>
</dbReference>
<evidence type="ECO:0000313" key="4">
    <source>
        <dbReference type="EnsemblPlants" id="AES82701"/>
    </source>
</evidence>
<dbReference type="OMA" id="MGLDHNE"/>
<dbReference type="Proteomes" id="UP000002051">
    <property type="component" value="Unassembled WGS sequence"/>
</dbReference>
<dbReference type="PaxDb" id="3880-AES82701"/>
<feature type="domain" description="Protein kinase" evidence="2">
    <location>
        <begin position="1"/>
        <end position="90"/>
    </location>
</feature>
<dbReference type="PANTHER" id="PTHR11909">
    <property type="entry name" value="CASEIN KINASE-RELATED"/>
    <property type="match status" value="1"/>
</dbReference>
<dbReference type="eggNOG" id="KOG1164">
    <property type="taxonomic scope" value="Eukaryota"/>
</dbReference>
<dbReference type="AlphaFoldDB" id="G7L2X7"/>
<comment type="similarity">
    <text evidence="1">Belongs to the protein kinase superfamily. CK1 Ser/Thr protein kinase family. Casein kinase I subfamily.</text>
</comment>
<keyword evidence="5" id="KW-1185">Reference proteome</keyword>
<evidence type="ECO:0000256" key="1">
    <source>
        <dbReference type="ARBA" id="ARBA00005926"/>
    </source>
</evidence>
<gene>
    <name evidence="3" type="ordered locus">MTR_7g116400</name>
</gene>
<dbReference type="GO" id="GO:0004672">
    <property type="term" value="F:protein kinase activity"/>
    <property type="evidence" value="ECO:0007669"/>
    <property type="project" value="InterPro"/>
</dbReference>
<reference evidence="3 5" key="2">
    <citation type="journal article" date="2014" name="BMC Genomics">
        <title>An improved genome release (version Mt4.0) for the model legume Medicago truncatula.</title>
        <authorList>
            <person name="Tang H."/>
            <person name="Krishnakumar V."/>
            <person name="Bidwell S."/>
            <person name="Rosen B."/>
            <person name="Chan A."/>
            <person name="Zhou S."/>
            <person name="Gentzbittel L."/>
            <person name="Childs K.L."/>
            <person name="Yandell M."/>
            <person name="Gundlach H."/>
            <person name="Mayer K.F."/>
            <person name="Schwartz D.C."/>
            <person name="Town C.D."/>
        </authorList>
    </citation>
    <scope>GENOME REANNOTATION</scope>
    <source>
        <strain evidence="4 5">cv. Jemalong A17</strain>
    </source>
</reference>
<reference evidence="3 5" key="1">
    <citation type="journal article" date="2011" name="Nature">
        <title>The Medicago genome provides insight into the evolution of rhizobial symbioses.</title>
        <authorList>
            <person name="Young N.D."/>
            <person name="Debelle F."/>
            <person name="Oldroyd G.E."/>
            <person name="Geurts R."/>
            <person name="Cannon S.B."/>
            <person name="Udvardi M.K."/>
            <person name="Benedito V.A."/>
            <person name="Mayer K.F."/>
            <person name="Gouzy J."/>
            <person name="Schoof H."/>
            <person name="Van de Peer Y."/>
            <person name="Proost S."/>
            <person name="Cook D.R."/>
            <person name="Meyers B.C."/>
            <person name="Spannagl M."/>
            <person name="Cheung F."/>
            <person name="De Mita S."/>
            <person name="Krishnakumar V."/>
            <person name="Gundlach H."/>
            <person name="Zhou S."/>
            <person name="Mudge J."/>
            <person name="Bharti A.K."/>
            <person name="Murray J.D."/>
            <person name="Naoumkina M.A."/>
            <person name="Rosen B."/>
            <person name="Silverstein K.A."/>
            <person name="Tang H."/>
            <person name="Rombauts S."/>
            <person name="Zhao P.X."/>
            <person name="Zhou P."/>
            <person name="Barbe V."/>
            <person name="Bardou P."/>
            <person name="Bechner M."/>
            <person name="Bellec A."/>
            <person name="Berger A."/>
            <person name="Berges H."/>
            <person name="Bidwell S."/>
            <person name="Bisseling T."/>
            <person name="Choisne N."/>
            <person name="Couloux A."/>
            <person name="Denny R."/>
            <person name="Deshpande S."/>
            <person name="Dai X."/>
            <person name="Doyle J.J."/>
            <person name="Dudez A.M."/>
            <person name="Farmer A.D."/>
            <person name="Fouteau S."/>
            <person name="Franken C."/>
            <person name="Gibelin C."/>
            <person name="Gish J."/>
            <person name="Goldstein S."/>
            <person name="Gonzalez A.J."/>
            <person name="Green P.J."/>
            <person name="Hallab A."/>
            <person name="Hartog M."/>
            <person name="Hua A."/>
            <person name="Humphray S.J."/>
            <person name="Jeong D.H."/>
            <person name="Jing Y."/>
            <person name="Jocker A."/>
            <person name="Kenton S.M."/>
            <person name="Kim D.J."/>
            <person name="Klee K."/>
            <person name="Lai H."/>
            <person name="Lang C."/>
            <person name="Lin S."/>
            <person name="Macmil S.L."/>
            <person name="Magdelenat G."/>
            <person name="Matthews L."/>
            <person name="McCorrison J."/>
            <person name="Monaghan E.L."/>
            <person name="Mun J.H."/>
            <person name="Najar F.Z."/>
            <person name="Nicholson C."/>
            <person name="Noirot C."/>
            <person name="O'Bleness M."/>
            <person name="Paule C.R."/>
            <person name="Poulain J."/>
            <person name="Prion F."/>
            <person name="Qin B."/>
            <person name="Qu C."/>
            <person name="Retzel E.F."/>
            <person name="Riddle C."/>
            <person name="Sallet E."/>
            <person name="Samain S."/>
            <person name="Samson N."/>
            <person name="Sanders I."/>
            <person name="Saurat O."/>
            <person name="Scarpelli C."/>
            <person name="Schiex T."/>
            <person name="Segurens B."/>
            <person name="Severin A.J."/>
            <person name="Sherrier D.J."/>
            <person name="Shi R."/>
            <person name="Sims S."/>
            <person name="Singer S.R."/>
            <person name="Sinharoy S."/>
            <person name="Sterck L."/>
            <person name="Viollet A."/>
            <person name="Wang B.B."/>
            <person name="Wang K."/>
            <person name="Wang M."/>
            <person name="Wang X."/>
            <person name="Warfsmann J."/>
            <person name="Weissenbach J."/>
            <person name="White D.D."/>
            <person name="White J.D."/>
            <person name="Wiley G.B."/>
            <person name="Wincker P."/>
            <person name="Xing Y."/>
            <person name="Yang L."/>
            <person name="Yao Z."/>
            <person name="Ying F."/>
            <person name="Zhai J."/>
            <person name="Zhou L."/>
            <person name="Zuber A."/>
            <person name="Denarie J."/>
            <person name="Dixon R.A."/>
            <person name="May G.D."/>
            <person name="Schwartz D.C."/>
            <person name="Rogers J."/>
            <person name="Quetier F."/>
            <person name="Town C.D."/>
            <person name="Roe B.A."/>
        </authorList>
    </citation>
    <scope>NUCLEOTIDE SEQUENCE [LARGE SCALE GENOMIC DNA]</scope>
    <source>
        <strain evidence="3">A17</strain>
        <strain evidence="4 5">cv. Jemalong A17</strain>
    </source>
</reference>
<dbReference type="InterPro" id="IPR011009">
    <property type="entry name" value="Kinase-like_dom_sf"/>
</dbReference>
<evidence type="ECO:0000313" key="3">
    <source>
        <dbReference type="EMBL" id="AES82701.1"/>
    </source>
</evidence>
<dbReference type="InterPro" id="IPR050235">
    <property type="entry name" value="CK1_Ser-Thr_kinase"/>
</dbReference>
<protein>
    <submittedName>
        <fullName evidence="3">Casein kinase I-like protein</fullName>
    </submittedName>
</protein>
<dbReference type="EMBL" id="CM001223">
    <property type="protein sequence ID" value="AES82701.1"/>
    <property type="molecule type" value="Genomic_DNA"/>
</dbReference>
<name>G7L2X7_MEDTR</name>
<keyword evidence="3" id="KW-0808">Transferase</keyword>
<dbReference type="EnsemblPlants" id="AES82701">
    <property type="protein sequence ID" value="AES82701"/>
    <property type="gene ID" value="MTR_7g116400"/>
</dbReference>
<dbReference type="Gene3D" id="1.10.510.10">
    <property type="entry name" value="Transferase(Phosphotransferase) domain 1"/>
    <property type="match status" value="1"/>
</dbReference>